<accession>A0ABD2WDZ7</accession>
<keyword evidence="5" id="KW-0999">Mitochondrion inner membrane</keyword>
<name>A0ABD2WDZ7_9HYME</name>
<evidence type="ECO:0000256" key="6">
    <source>
        <dbReference type="ARBA" id="ARBA00022989"/>
    </source>
</evidence>
<dbReference type="Pfam" id="PF07096">
    <property type="entry name" value="DUF1358"/>
    <property type="match status" value="1"/>
</dbReference>
<gene>
    <name evidence="11" type="ORF">TKK_014200</name>
</gene>
<evidence type="ECO:0000256" key="10">
    <source>
        <dbReference type="SAM" id="Phobius"/>
    </source>
</evidence>
<proteinExistence type="inferred from homology"/>
<sequence length="127" mass="14304">MSENVLTLKNSYEEELQEKKSFSIEKWAGGIFVIGLGGIFFMSGFLSTSMAFKKKSPPVDIKYSDSERHLINGRKLATKALGIASLYSSISCGIIFLSIWKLSGASSIEDFRYKMRSLFFNIHKKDN</sequence>
<dbReference type="InterPro" id="IPR009792">
    <property type="entry name" value="TMEM242"/>
</dbReference>
<dbReference type="AlphaFoldDB" id="A0ABD2WDZ7"/>
<keyword evidence="7" id="KW-0496">Mitochondrion</keyword>
<comment type="caution">
    <text evidence="11">The sequence shown here is derived from an EMBL/GenBank/DDBJ whole genome shotgun (WGS) entry which is preliminary data.</text>
</comment>
<dbReference type="PANTHER" id="PTHR13141:SF4">
    <property type="entry name" value="TRANSMEMBRANE PROTEIN 242"/>
    <property type="match status" value="1"/>
</dbReference>
<evidence type="ECO:0000313" key="12">
    <source>
        <dbReference type="Proteomes" id="UP001627154"/>
    </source>
</evidence>
<comment type="function">
    <text evidence="9">Scaffold protein that participates in the c-ring assembly of mitochondrial ATP synthase (F(1)F(0) ATP synthase or complex V) by facilitating the membrane insertion and oligomer formation of the subunit c/ATP5MC3. Participates in the incorporation of the c-ring into vestigial complexes. Additionally influences the incorporation of subunits MT-ATP6, MT-ATP8, ATP5MJ, and ATP5MK in the ATP synthase.</text>
</comment>
<evidence type="ECO:0000256" key="4">
    <source>
        <dbReference type="ARBA" id="ARBA00022692"/>
    </source>
</evidence>
<reference evidence="11 12" key="1">
    <citation type="journal article" date="2024" name="bioRxiv">
        <title>A reference genome for Trichogramma kaykai: A tiny desert-dwelling parasitoid wasp with competing sex-ratio distorters.</title>
        <authorList>
            <person name="Culotta J."/>
            <person name="Lindsey A.R."/>
        </authorList>
    </citation>
    <scope>NUCLEOTIDE SEQUENCE [LARGE SCALE GENOMIC DNA]</scope>
    <source>
        <strain evidence="11 12">KSX58</strain>
    </source>
</reference>
<keyword evidence="12" id="KW-1185">Reference proteome</keyword>
<organism evidence="11 12">
    <name type="scientific">Trichogramma kaykai</name>
    <dbReference type="NCBI Taxonomy" id="54128"/>
    <lineage>
        <taxon>Eukaryota</taxon>
        <taxon>Metazoa</taxon>
        <taxon>Ecdysozoa</taxon>
        <taxon>Arthropoda</taxon>
        <taxon>Hexapoda</taxon>
        <taxon>Insecta</taxon>
        <taxon>Pterygota</taxon>
        <taxon>Neoptera</taxon>
        <taxon>Endopterygota</taxon>
        <taxon>Hymenoptera</taxon>
        <taxon>Apocrita</taxon>
        <taxon>Proctotrupomorpha</taxon>
        <taxon>Chalcidoidea</taxon>
        <taxon>Trichogrammatidae</taxon>
        <taxon>Trichogramma</taxon>
    </lineage>
</organism>
<dbReference type="GO" id="GO:0005743">
    <property type="term" value="C:mitochondrial inner membrane"/>
    <property type="evidence" value="ECO:0007669"/>
    <property type="project" value="UniProtKB-SubCell"/>
</dbReference>
<evidence type="ECO:0000256" key="8">
    <source>
        <dbReference type="ARBA" id="ARBA00023136"/>
    </source>
</evidence>
<evidence type="ECO:0000256" key="2">
    <source>
        <dbReference type="ARBA" id="ARBA00007570"/>
    </source>
</evidence>
<evidence type="ECO:0000256" key="3">
    <source>
        <dbReference type="ARBA" id="ARBA00013934"/>
    </source>
</evidence>
<dbReference type="EMBL" id="JBJJXI010000113">
    <property type="protein sequence ID" value="KAL3390939.1"/>
    <property type="molecule type" value="Genomic_DNA"/>
</dbReference>
<dbReference type="Proteomes" id="UP001627154">
    <property type="component" value="Unassembled WGS sequence"/>
</dbReference>
<dbReference type="PANTHER" id="PTHR13141">
    <property type="entry name" value="TRANSMEMBRANE PROTEIN 242"/>
    <property type="match status" value="1"/>
</dbReference>
<protein>
    <recommendedName>
        <fullName evidence="3">Transmembrane protein 242</fullName>
    </recommendedName>
</protein>
<comment type="subcellular location">
    <subcellularLocation>
        <location evidence="1">Mitochondrion inner membrane</location>
        <topology evidence="1">Multi-pass membrane protein</topology>
    </subcellularLocation>
</comment>
<comment type="similarity">
    <text evidence="2">Belongs to the TMEM242 family.</text>
</comment>
<keyword evidence="4 10" id="KW-0812">Transmembrane</keyword>
<evidence type="ECO:0000256" key="5">
    <source>
        <dbReference type="ARBA" id="ARBA00022792"/>
    </source>
</evidence>
<keyword evidence="6 10" id="KW-1133">Transmembrane helix</keyword>
<evidence type="ECO:0000313" key="11">
    <source>
        <dbReference type="EMBL" id="KAL3390939.1"/>
    </source>
</evidence>
<keyword evidence="8 10" id="KW-0472">Membrane</keyword>
<feature type="transmembrane region" description="Helical" evidence="10">
    <location>
        <begin position="27"/>
        <end position="46"/>
    </location>
</feature>
<feature type="transmembrane region" description="Helical" evidence="10">
    <location>
        <begin position="80"/>
        <end position="100"/>
    </location>
</feature>
<evidence type="ECO:0000256" key="7">
    <source>
        <dbReference type="ARBA" id="ARBA00023128"/>
    </source>
</evidence>
<evidence type="ECO:0000256" key="1">
    <source>
        <dbReference type="ARBA" id="ARBA00004448"/>
    </source>
</evidence>
<evidence type="ECO:0000256" key="9">
    <source>
        <dbReference type="ARBA" id="ARBA00045905"/>
    </source>
</evidence>